<evidence type="ECO:0000256" key="4">
    <source>
        <dbReference type="ARBA" id="ARBA00022737"/>
    </source>
</evidence>
<dbReference type="NCBIfam" id="NF005852">
    <property type="entry name" value="PRK07773.1"/>
    <property type="match status" value="1"/>
</dbReference>
<evidence type="ECO:0000256" key="8">
    <source>
        <dbReference type="ARBA" id="ARBA00022813"/>
    </source>
</evidence>
<keyword evidence="9 16" id="KW-0067">ATP-binding</keyword>
<keyword evidence="12" id="KW-0413">Isomerase</keyword>
<keyword evidence="10" id="KW-0651">Protein splicing</keyword>
<feature type="domain" description="SF4 helicase" evidence="19">
    <location>
        <begin position="195"/>
        <end position="399"/>
    </location>
</feature>
<dbReference type="Pfam" id="PF03796">
    <property type="entry name" value="DnaB_C"/>
    <property type="match status" value="1"/>
</dbReference>
<evidence type="ECO:0000256" key="17">
    <source>
        <dbReference type="SAM" id="MobiDB-lite"/>
    </source>
</evidence>
<reference evidence="20 21" key="1">
    <citation type="submission" date="2019-06" db="EMBL/GenBank/DDBJ databases">
        <title>Whole genome shotgun sequence of Cellulomonas gelida NBRC 3748.</title>
        <authorList>
            <person name="Hosoyama A."/>
            <person name="Uohara A."/>
            <person name="Ohji S."/>
            <person name="Ichikawa N."/>
        </authorList>
    </citation>
    <scope>NUCLEOTIDE SEQUENCE [LARGE SCALE GENOMIC DNA]</scope>
    <source>
        <strain evidence="20 21">NBRC 3748</strain>
    </source>
</reference>
<dbReference type="SMART" id="SM00306">
    <property type="entry name" value="HintN"/>
    <property type="match status" value="1"/>
</dbReference>
<dbReference type="InterPro" id="IPR036844">
    <property type="entry name" value="Hint_dom_sf"/>
</dbReference>
<dbReference type="SUPFAM" id="SSF48024">
    <property type="entry name" value="N-terminal domain of DnaB helicase"/>
    <property type="match status" value="1"/>
</dbReference>
<dbReference type="InterPro" id="IPR006142">
    <property type="entry name" value="INTEIN"/>
</dbReference>
<dbReference type="EMBL" id="BJLQ01000018">
    <property type="protein sequence ID" value="GEA84664.1"/>
    <property type="molecule type" value="Genomic_DNA"/>
</dbReference>
<dbReference type="InterPro" id="IPR007693">
    <property type="entry name" value="DNA_helicase_DnaB-like_N"/>
</dbReference>
<dbReference type="InterPro" id="IPR027434">
    <property type="entry name" value="Homing_endonucl"/>
</dbReference>
<evidence type="ECO:0000256" key="3">
    <source>
        <dbReference type="ARBA" id="ARBA00022705"/>
    </source>
</evidence>
<dbReference type="InterPro" id="IPR004042">
    <property type="entry name" value="Intein_endonuc_central"/>
</dbReference>
<evidence type="ECO:0000256" key="6">
    <source>
        <dbReference type="ARBA" id="ARBA00022801"/>
    </source>
</evidence>
<dbReference type="Pfam" id="PF14528">
    <property type="entry name" value="LAGLIDADG_3"/>
    <property type="match status" value="1"/>
</dbReference>
<dbReference type="Gene3D" id="2.170.16.10">
    <property type="entry name" value="Hedgehog/Intein (Hint) domain"/>
    <property type="match status" value="2"/>
</dbReference>
<proteinExistence type="inferred from homology"/>
<keyword evidence="3 16" id="KW-0235">DNA replication</keyword>
<dbReference type="NCBIfam" id="TIGR01445">
    <property type="entry name" value="intein_Nterm"/>
    <property type="match status" value="1"/>
</dbReference>
<dbReference type="GO" id="GO:0016539">
    <property type="term" value="P:intein-mediated protein splicing"/>
    <property type="evidence" value="ECO:0007669"/>
    <property type="project" value="InterPro"/>
</dbReference>
<dbReference type="PANTHER" id="PTHR30153:SF2">
    <property type="entry name" value="REPLICATIVE DNA HELICASE"/>
    <property type="match status" value="1"/>
</dbReference>
<keyword evidence="7 16" id="KW-0347">Helicase</keyword>
<dbReference type="FunFam" id="1.10.860.10:FF:000001">
    <property type="entry name" value="Replicative DNA helicase"/>
    <property type="match status" value="1"/>
</dbReference>
<evidence type="ECO:0000256" key="5">
    <source>
        <dbReference type="ARBA" id="ARBA00022741"/>
    </source>
</evidence>
<evidence type="ECO:0000256" key="9">
    <source>
        <dbReference type="ARBA" id="ARBA00022840"/>
    </source>
</evidence>
<comment type="function">
    <text evidence="13 16">The intein is an endonuclease.</text>
</comment>
<dbReference type="Gene3D" id="1.10.860.10">
    <property type="entry name" value="DNAb Helicase, Chain A"/>
    <property type="match status" value="1"/>
</dbReference>
<dbReference type="InterPro" id="IPR016136">
    <property type="entry name" value="DNA_helicase_N/primase_C"/>
</dbReference>
<dbReference type="InterPro" id="IPR007692">
    <property type="entry name" value="DNA_helicase_DnaB"/>
</dbReference>
<keyword evidence="5 16" id="KW-0547">Nucleotide-binding</keyword>
<evidence type="ECO:0000256" key="14">
    <source>
        <dbReference type="ARBA" id="ARBA00048954"/>
    </source>
</evidence>
<feature type="domain" description="SF4 helicase" evidence="19">
    <location>
        <begin position="739"/>
        <end position="797"/>
    </location>
</feature>
<dbReference type="InterPro" id="IPR007694">
    <property type="entry name" value="DNA_helicase_DnaB-like_C"/>
</dbReference>
<dbReference type="InterPro" id="IPR027417">
    <property type="entry name" value="P-loop_NTPase"/>
</dbReference>
<keyword evidence="11 16" id="KW-0238">DNA-binding</keyword>
<dbReference type="GO" id="GO:0003677">
    <property type="term" value="F:DNA binding"/>
    <property type="evidence" value="ECO:0007669"/>
    <property type="project" value="UniProtKB-UniRule"/>
</dbReference>
<dbReference type="NCBIfam" id="TIGR01443">
    <property type="entry name" value="intein_Cterm"/>
    <property type="match status" value="1"/>
</dbReference>
<dbReference type="EC" id="5.6.2.3" evidence="15 16"/>
<dbReference type="InterPro" id="IPR030934">
    <property type="entry name" value="Intein_C"/>
</dbReference>
<dbReference type="GO" id="GO:0004519">
    <property type="term" value="F:endonuclease activity"/>
    <property type="evidence" value="ECO:0007669"/>
    <property type="project" value="InterPro"/>
</dbReference>
<dbReference type="InterPro" id="IPR004860">
    <property type="entry name" value="LAGLIDADG_dom"/>
</dbReference>
<dbReference type="SUPFAM" id="SSF55608">
    <property type="entry name" value="Homing endonucleases"/>
    <property type="match status" value="1"/>
</dbReference>
<keyword evidence="8" id="KW-0068">Autocatalytic cleavage</keyword>
<gene>
    <name evidence="20" type="primary">dnaB</name>
    <name evidence="20" type="ORF">CGE01nite_19150</name>
</gene>
<dbReference type="PROSITE" id="PS50817">
    <property type="entry name" value="INTEIN_N_TER"/>
    <property type="match status" value="1"/>
</dbReference>
<dbReference type="GO" id="GO:0005524">
    <property type="term" value="F:ATP binding"/>
    <property type="evidence" value="ECO:0007669"/>
    <property type="project" value="UniProtKB-UniRule"/>
</dbReference>
<keyword evidence="21" id="KW-1185">Reference proteome</keyword>
<evidence type="ECO:0000256" key="15">
    <source>
        <dbReference type="NCBIfam" id="TIGR00665"/>
    </source>
</evidence>
<organism evidence="20 21">
    <name type="scientific">Cellulomonas gelida</name>
    <dbReference type="NCBI Taxonomy" id="1712"/>
    <lineage>
        <taxon>Bacteria</taxon>
        <taxon>Bacillati</taxon>
        <taxon>Actinomycetota</taxon>
        <taxon>Actinomycetes</taxon>
        <taxon>Micrococcales</taxon>
        <taxon>Cellulomonadaceae</taxon>
        <taxon>Cellulomonas</taxon>
    </lineage>
</organism>
<keyword evidence="2 16" id="KW-0639">Primosome</keyword>
<dbReference type="SUPFAM" id="SSF52540">
    <property type="entry name" value="P-loop containing nucleoside triphosphate hydrolases"/>
    <property type="match status" value="2"/>
</dbReference>
<dbReference type="AlphaFoldDB" id="A0A4Y3KMQ4"/>
<evidence type="ECO:0000256" key="7">
    <source>
        <dbReference type="ARBA" id="ARBA00022806"/>
    </source>
</evidence>
<evidence type="ECO:0000256" key="16">
    <source>
        <dbReference type="RuleBase" id="RU362085"/>
    </source>
</evidence>
<comment type="catalytic activity">
    <reaction evidence="14 16">
        <text>ATP + H2O = ADP + phosphate + H(+)</text>
        <dbReference type="Rhea" id="RHEA:13065"/>
        <dbReference type="ChEBI" id="CHEBI:15377"/>
        <dbReference type="ChEBI" id="CHEBI:15378"/>
        <dbReference type="ChEBI" id="CHEBI:30616"/>
        <dbReference type="ChEBI" id="CHEBI:43474"/>
        <dbReference type="ChEBI" id="CHEBI:456216"/>
        <dbReference type="EC" id="5.6.2.3"/>
    </reaction>
</comment>
<evidence type="ECO:0000256" key="12">
    <source>
        <dbReference type="ARBA" id="ARBA00023235"/>
    </source>
</evidence>
<accession>A0A4Y3KMQ4</accession>
<dbReference type="GO" id="GO:0006269">
    <property type="term" value="P:DNA replication, synthesis of primer"/>
    <property type="evidence" value="ECO:0007669"/>
    <property type="project" value="UniProtKB-UniRule"/>
</dbReference>
<evidence type="ECO:0000259" key="19">
    <source>
        <dbReference type="PROSITE" id="PS51199"/>
    </source>
</evidence>
<comment type="similarity">
    <text evidence="1 16">Belongs to the helicase family. DnaB subfamily.</text>
</comment>
<dbReference type="InterPro" id="IPR003586">
    <property type="entry name" value="Hint_dom_C"/>
</dbReference>
<feature type="region of interest" description="Disordered" evidence="17">
    <location>
        <begin position="1"/>
        <end position="26"/>
    </location>
</feature>
<evidence type="ECO:0000256" key="10">
    <source>
        <dbReference type="ARBA" id="ARBA00023000"/>
    </source>
</evidence>
<evidence type="ECO:0000313" key="20">
    <source>
        <dbReference type="EMBL" id="GEA84664.1"/>
    </source>
</evidence>
<evidence type="ECO:0000259" key="18">
    <source>
        <dbReference type="PROSITE" id="PS50819"/>
    </source>
</evidence>
<dbReference type="NCBIfam" id="TIGR00665">
    <property type="entry name" value="DnaB"/>
    <property type="match status" value="1"/>
</dbReference>
<evidence type="ECO:0000256" key="11">
    <source>
        <dbReference type="ARBA" id="ARBA00023125"/>
    </source>
</evidence>
<dbReference type="PRINTS" id="PR00379">
    <property type="entry name" value="INTEIN"/>
</dbReference>
<dbReference type="Proteomes" id="UP000320461">
    <property type="component" value="Unassembled WGS sequence"/>
</dbReference>
<evidence type="ECO:0000256" key="2">
    <source>
        <dbReference type="ARBA" id="ARBA00022515"/>
    </source>
</evidence>
<evidence type="ECO:0000313" key="21">
    <source>
        <dbReference type="Proteomes" id="UP000320461"/>
    </source>
</evidence>
<dbReference type="InterPro" id="IPR036185">
    <property type="entry name" value="DNA_heli_DnaB-like_N_sf"/>
</dbReference>
<comment type="caution">
    <text evidence="20">The sequence shown here is derived from an EMBL/GenBank/DDBJ whole genome shotgun (WGS) entry which is preliminary data.</text>
</comment>
<dbReference type="GO" id="GO:0016887">
    <property type="term" value="F:ATP hydrolysis activity"/>
    <property type="evidence" value="ECO:0007669"/>
    <property type="project" value="RHEA"/>
</dbReference>
<name>A0A4Y3KMQ4_9CELL</name>
<dbReference type="PROSITE" id="PS50818">
    <property type="entry name" value="INTEIN_C_TER"/>
    <property type="match status" value="1"/>
</dbReference>
<dbReference type="CDD" id="cd00081">
    <property type="entry name" value="Hint"/>
    <property type="match status" value="2"/>
</dbReference>
<comment type="function">
    <text evidence="16">The main replicative DNA helicase, it participates in initiation and elongation during chromosome replication. Travels ahead of the DNA replisome, separating dsDNA into templates for DNA synthesis. A processive ATP-dependent 5'-3' DNA helicase it has DNA-dependent ATPase activity.</text>
</comment>
<dbReference type="RefSeq" id="WP_141370544.1">
    <property type="nucleotide sequence ID" value="NZ_BJLQ01000018.1"/>
</dbReference>
<dbReference type="GO" id="GO:1990077">
    <property type="term" value="C:primosome complex"/>
    <property type="evidence" value="ECO:0007669"/>
    <property type="project" value="UniProtKB-UniRule"/>
</dbReference>
<dbReference type="PROSITE" id="PS50819">
    <property type="entry name" value="INTEIN_ENDONUCLEASE"/>
    <property type="match status" value="1"/>
</dbReference>
<keyword evidence="4" id="KW-0677">Repeat</keyword>
<dbReference type="Gene3D" id="3.10.28.10">
    <property type="entry name" value="Homing endonucleases"/>
    <property type="match status" value="1"/>
</dbReference>
<sequence>MTIEELEYGMPSDAGSGRREFDRTPPQDLEAERSVLGGMMISKDAIADVIEQIRGTDFYRPAHEVVYDAIIDLYGRGEPADAITVADELTKRGEIGRIGGAPYLHTLIASVPTAANAGYYARIVRERAILRKLVEAGTRIVQLGYGTDGGDVDELVNNAQAEVYAVTERRSSEDYLPLSEIIGGTVDEIEAAGHRGEGMIGVPTGFSDLDRLTNGLHPGQMIVVAARPAIGKSTLGIDVVRSAAIKHNMSAVVFSLEMSRNEIVMRLLSAEARVHLQKLRTGQMGEDDWAKIAQTMGKISAAPLFIDDSPNMSLMEIRAKCRRLKQRHDLKLVVIDYLQLMTSGKRVESRQQEVSEFSRALKLLAKELEVPVIAISQLNRGPEQRTDKKPQMSDLRESGCLTEDTRVLRADTGAETTLGELYALRATDVPVWALDDRLQYVRRHLTHVFPTGVKPTYRLRLASGKEVTATANHPFLTYEGWTPLGELEPGSRIGVPRHVPGPEQTATWLDRDVTMLARMIAGRTAPGAAVWDDEVWEQLGESLPASLFHLPKPQIALFLRTLLTQNGAVTLDGGTGLVTLRATGRRVLDGVSRLLLRFGISTRIRRSTDGMVLELVEKDDLRRLLQEVGIEGRHAVTADELLRRVRERDADASTEPVRMWDEVRTVLMAAAARSQAEGRAPLAQVVDVLDRADLQVDAVNDLLWDEVVAIEPMGDQQVFDATVVGTHNFIANGIAVHNSIEQDADMVILLHREDAYEKESPRAGEADLIVAKHRNGPTDTITVAFQGHFSRFVDMQA</sequence>
<feature type="domain" description="DOD-type homing endonuclease" evidence="18">
    <location>
        <begin position="543"/>
        <end position="600"/>
    </location>
</feature>
<dbReference type="InterPro" id="IPR003587">
    <property type="entry name" value="Hint_dom_N"/>
</dbReference>
<dbReference type="PANTHER" id="PTHR30153">
    <property type="entry name" value="REPLICATIVE DNA HELICASE DNAB"/>
    <property type="match status" value="1"/>
</dbReference>
<dbReference type="Pfam" id="PF00772">
    <property type="entry name" value="DnaB"/>
    <property type="match status" value="1"/>
</dbReference>
<protein>
    <recommendedName>
        <fullName evidence="15 16">Replicative DNA helicase</fullName>
        <ecNumber evidence="15 16">5.6.2.3</ecNumber>
    </recommendedName>
</protein>
<dbReference type="Gene3D" id="3.40.50.300">
    <property type="entry name" value="P-loop containing nucleotide triphosphate hydrolases"/>
    <property type="match status" value="2"/>
</dbReference>
<dbReference type="OrthoDB" id="9773982at2"/>
<dbReference type="CDD" id="cd00984">
    <property type="entry name" value="DnaB_C"/>
    <property type="match status" value="1"/>
</dbReference>
<keyword evidence="6 16" id="KW-0378">Hydrolase</keyword>
<dbReference type="GO" id="GO:0043139">
    <property type="term" value="F:5'-3' DNA helicase activity"/>
    <property type="evidence" value="ECO:0007669"/>
    <property type="project" value="UniProtKB-EC"/>
</dbReference>
<evidence type="ECO:0000256" key="1">
    <source>
        <dbReference type="ARBA" id="ARBA00008428"/>
    </source>
</evidence>
<dbReference type="SMART" id="SM00305">
    <property type="entry name" value="HintC"/>
    <property type="match status" value="1"/>
</dbReference>
<dbReference type="GO" id="GO:0005829">
    <property type="term" value="C:cytosol"/>
    <property type="evidence" value="ECO:0007669"/>
    <property type="project" value="TreeGrafter"/>
</dbReference>
<evidence type="ECO:0000256" key="13">
    <source>
        <dbReference type="ARBA" id="ARBA00044940"/>
    </source>
</evidence>
<dbReference type="Pfam" id="PF14890">
    <property type="entry name" value="Intein_splicing"/>
    <property type="match status" value="1"/>
</dbReference>
<feature type="compositionally biased region" description="Basic and acidic residues" evidence="17">
    <location>
        <begin position="16"/>
        <end position="26"/>
    </location>
</feature>
<dbReference type="InterPro" id="IPR006141">
    <property type="entry name" value="Intein_N"/>
</dbReference>
<dbReference type="SUPFAM" id="SSF51294">
    <property type="entry name" value="Hedgehog/intein (Hint) domain"/>
    <property type="match status" value="1"/>
</dbReference>
<dbReference type="PROSITE" id="PS51199">
    <property type="entry name" value="SF4_HELICASE"/>
    <property type="match status" value="2"/>
</dbReference>